<dbReference type="RefSeq" id="WP_083574260.1">
    <property type="nucleotide sequence ID" value="NZ_FRAF01000015.1"/>
</dbReference>
<reference evidence="2" key="1">
    <citation type="submission" date="2016-11" db="EMBL/GenBank/DDBJ databases">
        <authorList>
            <person name="Varghese N."/>
            <person name="Submissions S."/>
        </authorList>
    </citation>
    <scope>NUCLEOTIDE SEQUENCE [LARGE SCALE GENOMIC DNA]</scope>
    <source>
        <strain evidence="2">USBA-503</strain>
    </source>
</reference>
<dbReference type="InterPro" id="IPR007169">
    <property type="entry name" value="RemA-like"/>
</dbReference>
<gene>
    <name evidence="1" type="ORF">SAMN05443507_11575</name>
</gene>
<dbReference type="Pfam" id="PF04025">
    <property type="entry name" value="RemA-like"/>
    <property type="match status" value="1"/>
</dbReference>
<name>A0A1M6T551_9BACL</name>
<evidence type="ECO:0000313" key="1">
    <source>
        <dbReference type="EMBL" id="SHK52123.1"/>
    </source>
</evidence>
<protein>
    <recommendedName>
        <fullName evidence="3">DUF370 domain-containing protein</fullName>
    </recommendedName>
</protein>
<organism evidence="1 2">
    <name type="scientific">Alicyclobacillus tolerans</name>
    <dbReference type="NCBI Taxonomy" id="90970"/>
    <lineage>
        <taxon>Bacteria</taxon>
        <taxon>Bacillati</taxon>
        <taxon>Bacillota</taxon>
        <taxon>Bacilli</taxon>
        <taxon>Bacillales</taxon>
        <taxon>Alicyclobacillaceae</taxon>
        <taxon>Alicyclobacillus</taxon>
    </lineage>
</organism>
<evidence type="ECO:0000313" key="2">
    <source>
        <dbReference type="Proteomes" id="UP000184016"/>
    </source>
</evidence>
<dbReference type="Proteomes" id="UP000184016">
    <property type="component" value="Unassembled WGS sequence"/>
</dbReference>
<evidence type="ECO:0008006" key="3">
    <source>
        <dbReference type="Google" id="ProtNLM"/>
    </source>
</evidence>
<dbReference type="NCBIfam" id="NF046065">
    <property type="entry name" value="MtxRegRemB"/>
    <property type="match status" value="1"/>
</dbReference>
<dbReference type="OrthoDB" id="9811390at2"/>
<sequence>MYLHIGGDVAIHVDQLVGIFDWRIGESANTESFFKNAYADYSLEMIDAEDIKSVVVTFQKIYLSPVSVMTLKKRMFILEDHLQDVSLPDEFIQNDSCDYI</sequence>
<dbReference type="AlphaFoldDB" id="A0A1M6T551"/>
<keyword evidence="2" id="KW-1185">Reference proteome</keyword>
<dbReference type="EMBL" id="FRAF01000015">
    <property type="protein sequence ID" value="SHK52123.1"/>
    <property type="molecule type" value="Genomic_DNA"/>
</dbReference>
<proteinExistence type="predicted"/>
<dbReference type="STRING" id="1830138.SAMN05443507_11575"/>
<accession>A0A1M6T551</accession>